<gene>
    <name evidence="3" type="ORF">WICANDRAFT_60665</name>
</gene>
<accession>A0A1E3PCK0</accession>
<reference evidence="3 4" key="1">
    <citation type="journal article" date="2016" name="Proc. Natl. Acad. Sci. U.S.A.">
        <title>Comparative genomics of biotechnologically important yeasts.</title>
        <authorList>
            <person name="Riley R."/>
            <person name="Haridas S."/>
            <person name="Wolfe K.H."/>
            <person name="Lopes M.R."/>
            <person name="Hittinger C.T."/>
            <person name="Goeker M."/>
            <person name="Salamov A.A."/>
            <person name="Wisecaver J.H."/>
            <person name="Long T.M."/>
            <person name="Calvey C.H."/>
            <person name="Aerts A.L."/>
            <person name="Barry K.W."/>
            <person name="Choi C."/>
            <person name="Clum A."/>
            <person name="Coughlan A.Y."/>
            <person name="Deshpande S."/>
            <person name="Douglass A.P."/>
            <person name="Hanson S.J."/>
            <person name="Klenk H.-P."/>
            <person name="LaButti K.M."/>
            <person name="Lapidus A."/>
            <person name="Lindquist E.A."/>
            <person name="Lipzen A.M."/>
            <person name="Meier-Kolthoff J.P."/>
            <person name="Ohm R.A."/>
            <person name="Otillar R.P."/>
            <person name="Pangilinan J.L."/>
            <person name="Peng Y."/>
            <person name="Rokas A."/>
            <person name="Rosa C.A."/>
            <person name="Scheuner C."/>
            <person name="Sibirny A.A."/>
            <person name="Slot J.C."/>
            <person name="Stielow J.B."/>
            <person name="Sun H."/>
            <person name="Kurtzman C.P."/>
            <person name="Blackwell M."/>
            <person name="Grigoriev I.V."/>
            <person name="Jeffries T.W."/>
        </authorList>
    </citation>
    <scope>NUCLEOTIDE SEQUENCE [LARGE SCALE GENOMIC DNA]</scope>
    <source>
        <strain evidence="4">ATCC 58044 / CBS 1984 / NCYC 433 / NRRL Y-366-8</strain>
    </source>
</reference>
<dbReference type="InterPro" id="IPR039634">
    <property type="entry name" value="Bul1-like"/>
</dbReference>
<feature type="domain" description="Bul1 N-terminal" evidence="1">
    <location>
        <begin position="86"/>
        <end position="487"/>
    </location>
</feature>
<name>A0A1E3PCK0_WICAA</name>
<dbReference type="Proteomes" id="UP000094112">
    <property type="component" value="Unassembled WGS sequence"/>
</dbReference>
<dbReference type="RefSeq" id="XP_019041814.1">
    <property type="nucleotide sequence ID" value="XM_019183031.1"/>
</dbReference>
<feature type="domain" description="Bul1 C-terminal" evidence="2">
    <location>
        <begin position="630"/>
        <end position="732"/>
    </location>
</feature>
<protein>
    <recommendedName>
        <fullName evidence="5">Bul1 N-terminal domain-containing protein</fullName>
    </recommendedName>
</protein>
<dbReference type="Pfam" id="PF04425">
    <property type="entry name" value="Bul1_N"/>
    <property type="match status" value="1"/>
</dbReference>
<sequence length="837" mass="93915">MADDRINGHTNELGLNNDYAANLSYDNGYLGFDYQGEERIDYSNALLKEKKNSQKILSKLNADVDNLDYNRVYTGFAENFNDHQLDIKTQNQLVFDVLPSFEMYHSFQYSAPNGSFENPNDFPPDYFHKIDAPNYAASSIGSESALTPGISSSASNDFDNVNDDFFSSPALVTPAISTTSTAAASSYSVPCSSVSDTAPVYAPATPSPPPATPDTHPADATFDQEIERNIIDKAHTLPNYDSFDIKVDVFVTKDVPCPNQKPEMESMLKEYTSGDVVHGYVVVQNTSDEPLEFQMFHVTLEGYTSIIDEKNRKQIVKRFLTMVDLSASWSSGCISPSSNISFEALSKDSEGCILGLRNDRILEPHTKYKKFFTFKFPYNLLDNVCRHQHEVHTLLPPSFGVDTVKRKHKNADIDINPVTHYGHLGSRGSPLMTNDLSQPNLSVSYGINARLIGVSPRHPTKLSVLKDQEYSLRFIPFGFAVPLYSSKTGLNLICENIEHEFKIANDALKLKIEGEKDRYGDDDVKIQQLGMNSSSAASIQDFKFPLRNKSLGGYNDEPKVETQLTYLMNGSVTSSFLRKLKGGKKSSVDSTKSGLITVSTSVPKDGLPYRSPPHLRKTNEISNLSEAGYKNYDSLSSSLSMNEKRKLSSLKLQFNFLPSDHSMDLIPPEIKSIKPSLIVMNIFSSSSIPIKLSSDLFASKDFNKLKTKFEKYFDTYNELESKFESNSLSINDHLDTEILLDIKSMKDIQVEKHQLAVFDYSTNDKQNDWKHSDDPNVWEKNIDLSLNFKDNISETLVPNFQGCLLSRVYCINVNVVFKNGQSCELVVPIRIRKFDDF</sequence>
<dbReference type="AlphaFoldDB" id="A0A1E3PCK0"/>
<evidence type="ECO:0000259" key="1">
    <source>
        <dbReference type="Pfam" id="PF04425"/>
    </source>
</evidence>
<organism evidence="3 4">
    <name type="scientific">Wickerhamomyces anomalus (strain ATCC 58044 / CBS 1984 / NCYC 433 / NRRL Y-366-8)</name>
    <name type="common">Yeast</name>
    <name type="synonym">Hansenula anomala</name>
    <dbReference type="NCBI Taxonomy" id="683960"/>
    <lineage>
        <taxon>Eukaryota</taxon>
        <taxon>Fungi</taxon>
        <taxon>Dikarya</taxon>
        <taxon>Ascomycota</taxon>
        <taxon>Saccharomycotina</taxon>
        <taxon>Saccharomycetes</taxon>
        <taxon>Phaffomycetales</taxon>
        <taxon>Wickerhamomycetaceae</taxon>
        <taxon>Wickerhamomyces</taxon>
    </lineage>
</organism>
<evidence type="ECO:0000259" key="2">
    <source>
        <dbReference type="Pfam" id="PF04426"/>
    </source>
</evidence>
<keyword evidence="4" id="KW-1185">Reference proteome</keyword>
<dbReference type="OrthoDB" id="3977431at2759"/>
<dbReference type="GeneID" id="30200277"/>
<evidence type="ECO:0000313" key="3">
    <source>
        <dbReference type="EMBL" id="ODQ62607.1"/>
    </source>
</evidence>
<dbReference type="Pfam" id="PF04426">
    <property type="entry name" value="Bul1_C"/>
    <property type="match status" value="2"/>
</dbReference>
<dbReference type="PANTHER" id="PTHR31904">
    <property type="entry name" value="BYPASS OF STOP CODON PROTEIN 5-RELATED"/>
    <property type="match status" value="1"/>
</dbReference>
<evidence type="ECO:0008006" key="5">
    <source>
        <dbReference type="Google" id="ProtNLM"/>
    </source>
</evidence>
<dbReference type="STRING" id="683960.A0A1E3PCK0"/>
<dbReference type="EMBL" id="KV454208">
    <property type="protein sequence ID" value="ODQ62607.1"/>
    <property type="molecule type" value="Genomic_DNA"/>
</dbReference>
<dbReference type="InterPro" id="IPR022794">
    <property type="entry name" value="Bul1_C"/>
</dbReference>
<feature type="domain" description="Bul1 C-terminal" evidence="2">
    <location>
        <begin position="759"/>
        <end position="834"/>
    </location>
</feature>
<dbReference type="PANTHER" id="PTHR31904:SF1">
    <property type="entry name" value="BYPASS OF STOP CODON PROTEIN 5-RELATED"/>
    <property type="match status" value="1"/>
</dbReference>
<evidence type="ECO:0000313" key="4">
    <source>
        <dbReference type="Proteomes" id="UP000094112"/>
    </source>
</evidence>
<dbReference type="InterPro" id="IPR007519">
    <property type="entry name" value="Bul1_N"/>
</dbReference>
<proteinExistence type="predicted"/>